<protein>
    <submittedName>
        <fullName evidence="1">Thioredoxin family protein</fullName>
    </submittedName>
</protein>
<evidence type="ECO:0000313" key="2">
    <source>
        <dbReference type="Proteomes" id="UP001595812"/>
    </source>
</evidence>
<dbReference type="EMBL" id="JBHSAT010000004">
    <property type="protein sequence ID" value="MFC3876561.1"/>
    <property type="molecule type" value="Genomic_DNA"/>
</dbReference>
<reference evidence="2" key="1">
    <citation type="journal article" date="2019" name="Int. J. Syst. Evol. Microbiol.">
        <title>The Global Catalogue of Microorganisms (GCM) 10K type strain sequencing project: providing services to taxonomists for standard genome sequencing and annotation.</title>
        <authorList>
            <consortium name="The Broad Institute Genomics Platform"/>
            <consortium name="The Broad Institute Genome Sequencing Center for Infectious Disease"/>
            <person name="Wu L."/>
            <person name="Ma J."/>
        </authorList>
    </citation>
    <scope>NUCLEOTIDE SEQUENCE [LARGE SCALE GENOMIC DNA]</scope>
    <source>
        <strain evidence="2">CECT 8979</strain>
    </source>
</reference>
<keyword evidence="2" id="KW-1185">Reference proteome</keyword>
<dbReference type="Pfam" id="PF14595">
    <property type="entry name" value="Thioredoxin_9"/>
    <property type="match status" value="1"/>
</dbReference>
<evidence type="ECO:0000313" key="1">
    <source>
        <dbReference type="EMBL" id="MFC3876561.1"/>
    </source>
</evidence>
<name>A0ABV8AIL3_9FLAO</name>
<organism evidence="1 2">
    <name type="scientific">Winogradskyella maritima</name>
    <dbReference type="NCBI Taxonomy" id="1517766"/>
    <lineage>
        <taxon>Bacteria</taxon>
        <taxon>Pseudomonadati</taxon>
        <taxon>Bacteroidota</taxon>
        <taxon>Flavobacteriia</taxon>
        <taxon>Flavobacteriales</taxon>
        <taxon>Flavobacteriaceae</taxon>
        <taxon>Winogradskyella</taxon>
    </lineage>
</organism>
<gene>
    <name evidence="1" type="ORF">ACFOSX_04885</name>
</gene>
<dbReference type="Gene3D" id="3.40.30.10">
    <property type="entry name" value="Glutaredoxin"/>
    <property type="match status" value="1"/>
</dbReference>
<comment type="caution">
    <text evidence="1">The sequence shown here is derived from an EMBL/GenBank/DDBJ whole genome shotgun (WGS) entry which is preliminary data.</text>
</comment>
<dbReference type="InterPro" id="IPR036249">
    <property type="entry name" value="Thioredoxin-like_sf"/>
</dbReference>
<dbReference type="RefSeq" id="WP_386097585.1">
    <property type="nucleotide sequence ID" value="NZ_JBHSAT010000004.1"/>
</dbReference>
<dbReference type="Proteomes" id="UP001595812">
    <property type="component" value="Unassembled WGS sequence"/>
</dbReference>
<proteinExistence type="predicted"/>
<dbReference type="SUPFAM" id="SSF52833">
    <property type="entry name" value="Thioredoxin-like"/>
    <property type="match status" value="1"/>
</dbReference>
<accession>A0ABV8AIL3</accession>
<sequence>METLEKTKLNTIISDSLKSSQSYSEYRALVSELTEVQSTTGPDKSEAMVNYTMLNDRRMKRWDKTVKVSDADQAVIKNFEGRLTWLVLTESWCGDAAHIMPVINKVAELNPNITYRVVLRDENEDLMNQFLTNGGKSIPKVVMIDDASEDIVGSFGPRPSLATKLVNDYKEAQGKLTPEFKEDLQRWYNNDKGQTVIADLVAFLKSKG</sequence>